<evidence type="ECO:0000313" key="12">
    <source>
        <dbReference type="EMBL" id="KAA6376695.1"/>
    </source>
</evidence>
<dbReference type="EC" id="2.3.2.31" evidence="2"/>
<organism evidence="12 13">
    <name type="scientific">Streblomastix strix</name>
    <dbReference type="NCBI Taxonomy" id="222440"/>
    <lineage>
        <taxon>Eukaryota</taxon>
        <taxon>Metamonada</taxon>
        <taxon>Preaxostyla</taxon>
        <taxon>Oxymonadida</taxon>
        <taxon>Streblomastigidae</taxon>
        <taxon>Streblomastix</taxon>
    </lineage>
</organism>
<feature type="domain" description="RING-type" evidence="10">
    <location>
        <begin position="87"/>
        <end position="131"/>
    </location>
</feature>
<evidence type="ECO:0000256" key="8">
    <source>
        <dbReference type="ARBA" id="ARBA00022833"/>
    </source>
</evidence>
<dbReference type="Gene3D" id="3.30.40.10">
    <property type="entry name" value="Zinc/RING finger domain, C3HC4 (zinc finger)"/>
    <property type="match status" value="1"/>
</dbReference>
<evidence type="ECO:0000256" key="6">
    <source>
        <dbReference type="ARBA" id="ARBA00022771"/>
    </source>
</evidence>
<evidence type="ECO:0000256" key="7">
    <source>
        <dbReference type="ARBA" id="ARBA00022786"/>
    </source>
</evidence>
<keyword evidence="6 9" id="KW-0863">Zinc-finger</keyword>
<comment type="catalytic activity">
    <reaction evidence="1">
        <text>[E2 ubiquitin-conjugating enzyme]-S-ubiquitinyl-L-cysteine + [acceptor protein]-L-lysine = [E2 ubiquitin-conjugating enzyme]-L-cysteine + [acceptor protein]-N(6)-ubiquitinyl-L-lysine.</text>
        <dbReference type="EC" id="2.3.2.31"/>
    </reaction>
</comment>
<dbReference type="PROSITE" id="PS50089">
    <property type="entry name" value="ZF_RING_2"/>
    <property type="match status" value="1"/>
</dbReference>
<proteinExistence type="predicted"/>
<keyword evidence="8" id="KW-0862">Zinc</keyword>
<dbReference type="Proteomes" id="UP000324800">
    <property type="component" value="Unassembled WGS sequence"/>
</dbReference>
<gene>
    <name evidence="12" type="ORF">EZS28_027779</name>
</gene>
<dbReference type="SMART" id="SM00184">
    <property type="entry name" value="RING"/>
    <property type="match status" value="2"/>
</dbReference>
<dbReference type="Pfam" id="PF22191">
    <property type="entry name" value="IBR_1"/>
    <property type="match status" value="1"/>
</dbReference>
<evidence type="ECO:0000256" key="3">
    <source>
        <dbReference type="ARBA" id="ARBA00022679"/>
    </source>
</evidence>
<evidence type="ECO:0000256" key="1">
    <source>
        <dbReference type="ARBA" id="ARBA00001798"/>
    </source>
</evidence>
<evidence type="ECO:0000313" key="13">
    <source>
        <dbReference type="Proteomes" id="UP000324800"/>
    </source>
</evidence>
<keyword evidence="5" id="KW-0677">Repeat</keyword>
<protein>
    <recommendedName>
        <fullName evidence="2">RBR-type E3 ubiquitin transferase</fullName>
        <ecNumber evidence="2">2.3.2.31</ecNumber>
    </recommendedName>
</protein>
<reference evidence="12 13" key="1">
    <citation type="submission" date="2019-03" db="EMBL/GenBank/DDBJ databases">
        <title>Single cell metagenomics reveals metabolic interactions within the superorganism composed of flagellate Streblomastix strix and complex community of Bacteroidetes bacteria on its surface.</title>
        <authorList>
            <person name="Treitli S.C."/>
            <person name="Kolisko M."/>
            <person name="Husnik F."/>
            <person name="Keeling P."/>
            <person name="Hampl V."/>
        </authorList>
    </citation>
    <scope>NUCLEOTIDE SEQUENCE [LARGE SCALE GENOMIC DNA]</scope>
    <source>
        <strain evidence="12">ST1C</strain>
    </source>
</reference>
<sequence length="441" mass="50672">MKGSSEETVGEKYPFSFVKKVDVQKQMDQEIAQISEKLNLSPDEATLALISKRWDFERLTNSLQTDQDACLLVAGIIKNTPSEQTECFICFLSLEPDKTVILPCGHKCCQQCFIRHIQIQFFYPSIDFGCPQVECKAQIFPSKIREILAANGAKEPEEGGRQIPGPQAVEQYNQRLFDDFILSQKKNFCYCLNPKCDNIIRRDDLHRHDVRCPCGCSFCFDCGLDTHDPATCKMIIAWNKELGPVKLSEQWIQDHTKPCPNCKVVIEHLHGSFIMTCMKCQFKFCWNCLQSWETHGNNHNFCVNAPVPNKTVQELKDAELRNRFEHYAHRFDDQKKLLDQAKKRLADIHGKITAYETLHKSEGSTSEFIQDSALTIVWSREFLLNFTILLFFAKDPVAIRLSEHHQAELFGGIDTLSKLTDIPVEKLDKQEITRCNLVLQK</sequence>
<dbReference type="InterPro" id="IPR031127">
    <property type="entry name" value="E3_UB_ligase_RBR"/>
</dbReference>
<accession>A0A5J4V3V2</accession>
<keyword evidence="7" id="KW-0833">Ubl conjugation pathway</keyword>
<dbReference type="InterPro" id="IPR001841">
    <property type="entry name" value="Znf_RING"/>
</dbReference>
<feature type="non-terminal residue" evidence="12">
    <location>
        <position position="441"/>
    </location>
</feature>
<dbReference type="GO" id="GO:0008270">
    <property type="term" value="F:zinc ion binding"/>
    <property type="evidence" value="ECO:0007669"/>
    <property type="project" value="UniProtKB-KW"/>
</dbReference>
<evidence type="ECO:0000256" key="2">
    <source>
        <dbReference type="ARBA" id="ARBA00012251"/>
    </source>
</evidence>
<dbReference type="Pfam" id="PF01485">
    <property type="entry name" value="IBR"/>
    <property type="match status" value="1"/>
</dbReference>
<evidence type="ECO:0000259" key="10">
    <source>
        <dbReference type="PROSITE" id="PS50089"/>
    </source>
</evidence>
<evidence type="ECO:0000256" key="9">
    <source>
        <dbReference type="PROSITE-ProRule" id="PRU00175"/>
    </source>
</evidence>
<keyword evidence="3" id="KW-0808">Transferase</keyword>
<feature type="domain" description="RING-type" evidence="11">
    <location>
        <begin position="83"/>
        <end position="303"/>
    </location>
</feature>
<evidence type="ECO:0000256" key="5">
    <source>
        <dbReference type="ARBA" id="ARBA00022737"/>
    </source>
</evidence>
<dbReference type="GO" id="GO:0061630">
    <property type="term" value="F:ubiquitin protein ligase activity"/>
    <property type="evidence" value="ECO:0007669"/>
    <property type="project" value="UniProtKB-EC"/>
</dbReference>
<name>A0A5J4V3V2_9EUKA</name>
<dbReference type="Gene3D" id="1.20.120.1750">
    <property type="match status" value="1"/>
</dbReference>
<evidence type="ECO:0000259" key="11">
    <source>
        <dbReference type="PROSITE" id="PS51873"/>
    </source>
</evidence>
<dbReference type="SMART" id="SM00647">
    <property type="entry name" value="IBR"/>
    <property type="match status" value="2"/>
</dbReference>
<dbReference type="AlphaFoldDB" id="A0A5J4V3V2"/>
<dbReference type="InterPro" id="IPR044066">
    <property type="entry name" value="TRIAD_supradom"/>
</dbReference>
<dbReference type="InterPro" id="IPR002867">
    <property type="entry name" value="IBR_dom"/>
</dbReference>
<dbReference type="GO" id="GO:0016567">
    <property type="term" value="P:protein ubiquitination"/>
    <property type="evidence" value="ECO:0007669"/>
    <property type="project" value="InterPro"/>
</dbReference>
<dbReference type="EMBL" id="SNRW01010353">
    <property type="protein sequence ID" value="KAA6376695.1"/>
    <property type="molecule type" value="Genomic_DNA"/>
</dbReference>
<keyword evidence="4" id="KW-0479">Metal-binding</keyword>
<dbReference type="OrthoDB" id="69641at2759"/>
<dbReference type="PANTHER" id="PTHR11685">
    <property type="entry name" value="RBR FAMILY RING FINGER AND IBR DOMAIN-CONTAINING"/>
    <property type="match status" value="1"/>
</dbReference>
<evidence type="ECO:0000256" key="4">
    <source>
        <dbReference type="ARBA" id="ARBA00022723"/>
    </source>
</evidence>
<dbReference type="PROSITE" id="PS51873">
    <property type="entry name" value="TRIAD"/>
    <property type="match status" value="1"/>
</dbReference>
<dbReference type="SUPFAM" id="SSF57850">
    <property type="entry name" value="RING/U-box"/>
    <property type="match status" value="3"/>
</dbReference>
<comment type="caution">
    <text evidence="12">The sequence shown here is derived from an EMBL/GenBank/DDBJ whole genome shotgun (WGS) entry which is preliminary data.</text>
</comment>
<dbReference type="InterPro" id="IPR013083">
    <property type="entry name" value="Znf_RING/FYVE/PHD"/>
</dbReference>